<proteinExistence type="inferred from homology"/>
<evidence type="ECO:0000313" key="8">
    <source>
        <dbReference type="EMBL" id="CAL4160030.1"/>
    </source>
</evidence>
<dbReference type="SMART" id="SM00248">
    <property type="entry name" value="ANK"/>
    <property type="match status" value="3"/>
</dbReference>
<dbReference type="Proteomes" id="UP001497623">
    <property type="component" value="Unassembled WGS sequence"/>
</dbReference>
<keyword evidence="2" id="KW-0645">Protease</keyword>
<dbReference type="SUPFAM" id="SSF48403">
    <property type="entry name" value="Ankyrin repeat"/>
    <property type="match status" value="1"/>
</dbReference>
<organism evidence="8 9">
    <name type="scientific">Meganyctiphanes norvegica</name>
    <name type="common">Northern krill</name>
    <name type="synonym">Thysanopoda norvegica</name>
    <dbReference type="NCBI Taxonomy" id="48144"/>
    <lineage>
        <taxon>Eukaryota</taxon>
        <taxon>Metazoa</taxon>
        <taxon>Ecdysozoa</taxon>
        <taxon>Arthropoda</taxon>
        <taxon>Crustacea</taxon>
        <taxon>Multicrustacea</taxon>
        <taxon>Malacostraca</taxon>
        <taxon>Eumalacostraca</taxon>
        <taxon>Eucarida</taxon>
        <taxon>Euphausiacea</taxon>
        <taxon>Euphausiidae</taxon>
        <taxon>Meganyctiphanes</taxon>
    </lineage>
</organism>
<comment type="similarity">
    <text evidence="1 5">Belongs to the peptidase C14A family.</text>
</comment>
<gene>
    <name evidence="8" type="ORF">MNOR_LOCUS32375</name>
</gene>
<dbReference type="PROSITE" id="PS50208">
    <property type="entry name" value="CASPASE_P20"/>
    <property type="match status" value="1"/>
</dbReference>
<evidence type="ECO:0000259" key="6">
    <source>
        <dbReference type="PROSITE" id="PS50207"/>
    </source>
</evidence>
<comment type="caution">
    <text evidence="8">The sequence shown here is derived from an EMBL/GenBank/DDBJ whole genome shotgun (WGS) entry which is preliminary data.</text>
</comment>
<reference evidence="8 9" key="1">
    <citation type="submission" date="2024-05" db="EMBL/GenBank/DDBJ databases">
        <authorList>
            <person name="Wallberg A."/>
        </authorList>
    </citation>
    <scope>NUCLEOTIDE SEQUENCE [LARGE SCALE GENOMIC DNA]</scope>
</reference>
<evidence type="ECO:0000313" key="9">
    <source>
        <dbReference type="Proteomes" id="UP001497623"/>
    </source>
</evidence>
<feature type="non-terminal residue" evidence="8">
    <location>
        <position position="1"/>
    </location>
</feature>
<dbReference type="GO" id="GO:0004197">
    <property type="term" value="F:cysteine-type endopeptidase activity"/>
    <property type="evidence" value="ECO:0007669"/>
    <property type="project" value="InterPro"/>
</dbReference>
<dbReference type="Pfam" id="PF00656">
    <property type="entry name" value="Peptidase_C14"/>
    <property type="match status" value="1"/>
</dbReference>
<dbReference type="AlphaFoldDB" id="A0AAV2S2J4"/>
<evidence type="ECO:0008006" key="10">
    <source>
        <dbReference type="Google" id="ProtNLM"/>
    </source>
</evidence>
<evidence type="ECO:0000256" key="2">
    <source>
        <dbReference type="ARBA" id="ARBA00022670"/>
    </source>
</evidence>
<evidence type="ECO:0000256" key="4">
    <source>
        <dbReference type="ARBA" id="ARBA00022801"/>
    </source>
</evidence>
<dbReference type="PROSITE" id="PS50207">
    <property type="entry name" value="CASPASE_P10"/>
    <property type="match status" value="1"/>
</dbReference>
<dbReference type="InterPro" id="IPR001309">
    <property type="entry name" value="Pept_C14_p20"/>
</dbReference>
<keyword evidence="4" id="KW-0378">Hydrolase</keyword>
<dbReference type="PRINTS" id="PR00376">
    <property type="entry name" value="IL1BCENZYME"/>
</dbReference>
<dbReference type="EMBL" id="CAXKWB010043873">
    <property type="protein sequence ID" value="CAL4160030.1"/>
    <property type="molecule type" value="Genomic_DNA"/>
</dbReference>
<feature type="domain" description="Caspase family p10" evidence="6">
    <location>
        <begin position="394"/>
        <end position="440"/>
    </location>
</feature>
<evidence type="ECO:0000256" key="3">
    <source>
        <dbReference type="ARBA" id="ARBA00022703"/>
    </source>
</evidence>
<dbReference type="Gene3D" id="3.40.50.1460">
    <property type="match status" value="1"/>
</dbReference>
<feature type="domain" description="Caspase family p20" evidence="7">
    <location>
        <begin position="269"/>
        <end position="386"/>
    </location>
</feature>
<evidence type="ECO:0000256" key="5">
    <source>
        <dbReference type="RuleBase" id="RU003971"/>
    </source>
</evidence>
<evidence type="ECO:0000256" key="1">
    <source>
        <dbReference type="ARBA" id="ARBA00010134"/>
    </source>
</evidence>
<keyword evidence="3" id="KW-0053">Apoptosis</keyword>
<dbReference type="InterPro" id="IPR029030">
    <property type="entry name" value="Caspase-like_dom_sf"/>
</dbReference>
<evidence type="ECO:0000259" key="7">
    <source>
        <dbReference type="PROSITE" id="PS50208"/>
    </source>
</evidence>
<sequence>VCCVHSLVTGPFTSSLINTLDQSKRMVYIYMGALCLGTVRTIKGWLTGKLLTEKNKKLIIAVRSGDVNNVISELYNCPKDPYLSGEIIVNGHMYYQMPVLILAVIGNDIDKVNLLVKDGLDPDFMGDYIYPALVVAALGKQRDIIQALLQAGASVNTEGILGITTLQILAADNDLGSIQLLYLYGYSMDSRGYHKITPLDLATGSWSIEQWLEAQGVNVNELYCVMNGTASHIANNSVYKNLAVWLDINCRIARRIPEQQEMFMPKKIFVFNYILFDNHMDNRDGAEIDSKNIRNTFEKIGYRVKIYENFTYSETNKQLETIRKDRSLCSIILIVLSHGVSRNHFCTSDGKIVDFLSVQRKFNDSNCPSLKGRPKILLGNFCRGKDLELVPDSGSKQYKVPRHMVTIYASQEDIMAMRNPHTGTIFIKSLCSVLKKYSKEKLLDIFDRISEKMIENRGTTLRLEMSPPSIMNFTFHRAT</sequence>
<dbReference type="InterPro" id="IPR011600">
    <property type="entry name" value="Pept_C14_caspase"/>
</dbReference>
<dbReference type="GO" id="GO:0006915">
    <property type="term" value="P:apoptotic process"/>
    <property type="evidence" value="ECO:0007669"/>
    <property type="project" value="UniProtKB-KW"/>
</dbReference>
<accession>A0AAV2S2J4</accession>
<dbReference type="InterPro" id="IPR002110">
    <property type="entry name" value="Ankyrin_rpt"/>
</dbReference>
<dbReference type="InterPro" id="IPR002138">
    <property type="entry name" value="Pept_C14_p10"/>
</dbReference>
<keyword evidence="9" id="KW-1185">Reference proteome</keyword>
<dbReference type="Gene3D" id="1.25.40.20">
    <property type="entry name" value="Ankyrin repeat-containing domain"/>
    <property type="match status" value="1"/>
</dbReference>
<protein>
    <recommendedName>
        <fullName evidence="10">Caspase-8</fullName>
    </recommendedName>
</protein>
<dbReference type="InterPro" id="IPR002398">
    <property type="entry name" value="Pept_C14"/>
</dbReference>
<dbReference type="PANTHER" id="PTHR47901">
    <property type="entry name" value="CASPASE RECRUITMENT DOMAIN-CONTAINING PROTEIN 18"/>
    <property type="match status" value="1"/>
</dbReference>
<dbReference type="InterPro" id="IPR036770">
    <property type="entry name" value="Ankyrin_rpt-contain_sf"/>
</dbReference>
<dbReference type="SMART" id="SM00115">
    <property type="entry name" value="CASc"/>
    <property type="match status" value="1"/>
</dbReference>
<name>A0AAV2S2J4_MEGNR</name>
<dbReference type="PANTHER" id="PTHR47901:SF8">
    <property type="entry name" value="CASPASE-3"/>
    <property type="match status" value="1"/>
</dbReference>
<dbReference type="SUPFAM" id="SSF52129">
    <property type="entry name" value="Caspase-like"/>
    <property type="match status" value="1"/>
</dbReference>
<dbReference type="InterPro" id="IPR015917">
    <property type="entry name" value="Pept_C14A"/>
</dbReference>
<dbReference type="GO" id="GO:0006508">
    <property type="term" value="P:proteolysis"/>
    <property type="evidence" value="ECO:0007669"/>
    <property type="project" value="UniProtKB-KW"/>
</dbReference>